<dbReference type="EMBL" id="CAKKLH010000279">
    <property type="protein sequence ID" value="CAH0107799.1"/>
    <property type="molecule type" value="Genomic_DNA"/>
</dbReference>
<dbReference type="Proteomes" id="UP000789390">
    <property type="component" value="Unassembled WGS sequence"/>
</dbReference>
<evidence type="ECO:0000313" key="2">
    <source>
        <dbReference type="EMBL" id="CAH0107799.1"/>
    </source>
</evidence>
<reference evidence="2" key="1">
    <citation type="submission" date="2021-11" db="EMBL/GenBank/DDBJ databases">
        <authorList>
            <person name="Schell T."/>
        </authorList>
    </citation>
    <scope>NUCLEOTIDE SEQUENCE</scope>
    <source>
        <strain evidence="2">M5</strain>
    </source>
</reference>
<sequence>MRINWVLSVYARLLFDPCRDHVRLRSATVRASIEAQKDQETTTCCDERPFSSKRCGGNQTQRPRSGPAAPSLPSKVLCNYNWVMDDE</sequence>
<organism evidence="2 3">
    <name type="scientific">Daphnia galeata</name>
    <dbReference type="NCBI Taxonomy" id="27404"/>
    <lineage>
        <taxon>Eukaryota</taxon>
        <taxon>Metazoa</taxon>
        <taxon>Ecdysozoa</taxon>
        <taxon>Arthropoda</taxon>
        <taxon>Crustacea</taxon>
        <taxon>Branchiopoda</taxon>
        <taxon>Diplostraca</taxon>
        <taxon>Cladocera</taxon>
        <taxon>Anomopoda</taxon>
        <taxon>Daphniidae</taxon>
        <taxon>Daphnia</taxon>
    </lineage>
</organism>
<comment type="caution">
    <text evidence="2">The sequence shown here is derived from an EMBL/GenBank/DDBJ whole genome shotgun (WGS) entry which is preliminary data.</text>
</comment>
<evidence type="ECO:0000256" key="1">
    <source>
        <dbReference type="SAM" id="MobiDB-lite"/>
    </source>
</evidence>
<evidence type="ECO:0000313" key="3">
    <source>
        <dbReference type="Proteomes" id="UP000789390"/>
    </source>
</evidence>
<protein>
    <submittedName>
        <fullName evidence="2">Uncharacterized protein</fullName>
    </submittedName>
</protein>
<feature type="region of interest" description="Disordered" evidence="1">
    <location>
        <begin position="49"/>
        <end position="71"/>
    </location>
</feature>
<gene>
    <name evidence="2" type="ORF">DGAL_LOCUS11133</name>
</gene>
<accession>A0A8J2WHW0</accession>
<proteinExistence type="predicted"/>
<keyword evidence="3" id="KW-1185">Reference proteome</keyword>
<name>A0A8J2WHW0_9CRUS</name>
<dbReference type="AlphaFoldDB" id="A0A8J2WHW0"/>